<dbReference type="Pfam" id="PF24053">
    <property type="entry name" value="DUF7356"/>
    <property type="match status" value="2"/>
</dbReference>
<comment type="caution">
    <text evidence="3">The sequence shown here is derived from an EMBL/GenBank/DDBJ whole genome shotgun (WGS) entry which is preliminary data.</text>
</comment>
<evidence type="ECO:0000313" key="4">
    <source>
        <dbReference type="Proteomes" id="UP001634007"/>
    </source>
</evidence>
<organism evidence="3 4">
    <name type="scientific">Eucalyptus globulus</name>
    <name type="common">Tasmanian blue gum</name>
    <dbReference type="NCBI Taxonomy" id="34317"/>
    <lineage>
        <taxon>Eukaryota</taxon>
        <taxon>Viridiplantae</taxon>
        <taxon>Streptophyta</taxon>
        <taxon>Embryophyta</taxon>
        <taxon>Tracheophyta</taxon>
        <taxon>Spermatophyta</taxon>
        <taxon>Magnoliopsida</taxon>
        <taxon>eudicotyledons</taxon>
        <taxon>Gunneridae</taxon>
        <taxon>Pentapetalae</taxon>
        <taxon>rosids</taxon>
        <taxon>malvids</taxon>
        <taxon>Myrtales</taxon>
        <taxon>Myrtaceae</taxon>
        <taxon>Myrtoideae</taxon>
        <taxon>Eucalypteae</taxon>
        <taxon>Eucalyptus</taxon>
    </lineage>
</organism>
<accession>A0ABD3IV40</accession>
<feature type="region of interest" description="Disordered" evidence="1">
    <location>
        <begin position="191"/>
        <end position="213"/>
    </location>
</feature>
<dbReference type="PANTHER" id="PTHR34200">
    <property type="entry name" value="DENTIN SIALOPHOSPHOPROTEIN-LIKE ISOFORM X1"/>
    <property type="match status" value="1"/>
</dbReference>
<evidence type="ECO:0000313" key="3">
    <source>
        <dbReference type="EMBL" id="KAL3717891.1"/>
    </source>
</evidence>
<feature type="domain" description="DUF7356" evidence="2">
    <location>
        <begin position="91"/>
        <end position="184"/>
    </location>
</feature>
<sequence>MGLSSVSASKAKFFLRRYGRRIMRSKKLQRYRILVALLLVVILWRRGSASLGSWNGSSRKLPGGEGIEVAVSQAGLDKPSSEVARQMLDSSGDGENCSLVLLSGACEGKNVTACVENGTNGTFLVIWNGEETPLKVNVSFSPADNVTIDEIQAAKQKKVNITTYVGGSSSIMLDGGEGVCVVHTVFPSPSPPSITSGSDKGISHVPDNPPASNASSVADVRKCLAPSKSCLAKNLTACLHYNRNATMETLLLVQNGGEIPLTVNITLLPANISLVPVDLPYRQWETVNVTEEVGASTSIQLSAGEWNCVVDVVSESNSPKQFSSSACAALFASGVVILAAALVYWKLQGAPATGRGYEQLQMGTVRTNSTTGRTVETAGEGWDQSWGDEDWDEEKAVKSPGSVQKGNLHVNSIKAD</sequence>
<name>A0ABD3IV40_EUCGL</name>
<proteinExistence type="predicted"/>
<dbReference type="EMBL" id="JBJKBG010000010">
    <property type="protein sequence ID" value="KAL3717891.1"/>
    <property type="molecule type" value="Genomic_DNA"/>
</dbReference>
<evidence type="ECO:0000256" key="1">
    <source>
        <dbReference type="SAM" id="MobiDB-lite"/>
    </source>
</evidence>
<protein>
    <recommendedName>
        <fullName evidence="2">DUF7356 domain-containing protein</fullName>
    </recommendedName>
</protein>
<reference evidence="3 4" key="1">
    <citation type="submission" date="2024-11" db="EMBL/GenBank/DDBJ databases">
        <title>Chromosome-level genome assembly of Eucalyptus globulus Labill. provides insights into its genome evolution.</title>
        <authorList>
            <person name="Li X."/>
        </authorList>
    </citation>
    <scope>NUCLEOTIDE SEQUENCE [LARGE SCALE GENOMIC DNA]</scope>
    <source>
        <strain evidence="3">CL2024</strain>
        <tissue evidence="3">Fresh tender leaves</tissue>
    </source>
</reference>
<feature type="domain" description="DUF7356" evidence="2">
    <location>
        <begin position="219"/>
        <end position="314"/>
    </location>
</feature>
<dbReference type="InterPro" id="IPR055780">
    <property type="entry name" value="DUF7356"/>
</dbReference>
<keyword evidence="4" id="KW-1185">Reference proteome</keyword>
<evidence type="ECO:0000259" key="2">
    <source>
        <dbReference type="Pfam" id="PF24053"/>
    </source>
</evidence>
<dbReference type="PANTHER" id="PTHR34200:SF2">
    <property type="entry name" value="TRANSMEMBRANE PROTEIN"/>
    <property type="match status" value="1"/>
</dbReference>
<dbReference type="Proteomes" id="UP001634007">
    <property type="component" value="Unassembled WGS sequence"/>
</dbReference>
<dbReference type="AlphaFoldDB" id="A0ABD3IV40"/>
<gene>
    <name evidence="3" type="ORF">ACJRO7_003086</name>
</gene>
<feature type="region of interest" description="Disordered" evidence="1">
    <location>
        <begin position="369"/>
        <end position="416"/>
    </location>
</feature>